<proteinExistence type="predicted"/>
<keyword evidence="2" id="KW-1185">Reference proteome</keyword>
<comment type="caution">
    <text evidence="1">The sequence shown here is derived from an EMBL/GenBank/DDBJ whole genome shotgun (WGS) entry which is preliminary data.</text>
</comment>
<evidence type="ECO:0000313" key="2">
    <source>
        <dbReference type="Proteomes" id="UP001314205"/>
    </source>
</evidence>
<reference evidence="1 2" key="1">
    <citation type="submission" date="2023-11" db="EMBL/GenBank/DDBJ databases">
        <authorList>
            <person name="Hedman E."/>
            <person name="Englund M."/>
            <person name="Stromberg M."/>
            <person name="Nyberg Akerstrom W."/>
            <person name="Nylinder S."/>
            <person name="Jareborg N."/>
            <person name="Kallberg Y."/>
            <person name="Kronander E."/>
        </authorList>
    </citation>
    <scope>NUCLEOTIDE SEQUENCE [LARGE SCALE GENOMIC DNA]</scope>
</reference>
<evidence type="ECO:0000313" key="1">
    <source>
        <dbReference type="EMBL" id="CAK1598488.1"/>
    </source>
</evidence>
<protein>
    <submittedName>
        <fullName evidence="1">Uncharacterized protein</fullName>
    </submittedName>
</protein>
<gene>
    <name evidence="1" type="ORF">PARMNEM_LOCUS17468</name>
</gene>
<dbReference type="EMBL" id="CAVLGL010000104">
    <property type="protein sequence ID" value="CAK1598488.1"/>
    <property type="molecule type" value="Genomic_DNA"/>
</dbReference>
<dbReference type="AlphaFoldDB" id="A0AAV1LTS4"/>
<sequence length="129" mass="14753">MDGIARFVAMCDAEFEPLELFQTIPQSTPRGRCDKIRKEMQHRRDDSSRSALDAVKWKKLALGSLSPETGTVFNVRPNLRLVKLQVVCRHEILSRSTVHAKLFRGQFGLLFQVTTKLYIILAEATRRVP</sequence>
<name>A0AAV1LTS4_9NEOP</name>
<dbReference type="Proteomes" id="UP001314205">
    <property type="component" value="Unassembled WGS sequence"/>
</dbReference>
<organism evidence="1 2">
    <name type="scientific">Parnassius mnemosyne</name>
    <name type="common">clouded apollo</name>
    <dbReference type="NCBI Taxonomy" id="213953"/>
    <lineage>
        <taxon>Eukaryota</taxon>
        <taxon>Metazoa</taxon>
        <taxon>Ecdysozoa</taxon>
        <taxon>Arthropoda</taxon>
        <taxon>Hexapoda</taxon>
        <taxon>Insecta</taxon>
        <taxon>Pterygota</taxon>
        <taxon>Neoptera</taxon>
        <taxon>Endopterygota</taxon>
        <taxon>Lepidoptera</taxon>
        <taxon>Glossata</taxon>
        <taxon>Ditrysia</taxon>
        <taxon>Papilionoidea</taxon>
        <taxon>Papilionidae</taxon>
        <taxon>Parnassiinae</taxon>
        <taxon>Parnassini</taxon>
        <taxon>Parnassius</taxon>
        <taxon>Driopa</taxon>
    </lineage>
</organism>
<accession>A0AAV1LTS4</accession>